<evidence type="ECO:0000256" key="1">
    <source>
        <dbReference type="SAM" id="MobiDB-lite"/>
    </source>
</evidence>
<name>A0ABD0Y2B9_9HEMI</name>
<feature type="region of interest" description="Disordered" evidence="1">
    <location>
        <begin position="1"/>
        <end position="39"/>
    </location>
</feature>
<evidence type="ECO:0000313" key="3">
    <source>
        <dbReference type="Proteomes" id="UP001558652"/>
    </source>
</evidence>
<sequence>MSPCLVDGEGGAKRGVRGRSFRPGCHSARGEQSPGVVDPPRRVASWWGGCGAVAGGMAEGGGGSVRRTAPSPQKGRSCAVGSTLLPGKFPFLSRFVPFKEGPWPGLRSARRAASRPYLREINAATPGLTRLARRLFRPRDGPLARVRDAGSPWLQ</sequence>
<organism evidence="2 3">
    <name type="scientific">Ranatra chinensis</name>
    <dbReference type="NCBI Taxonomy" id="642074"/>
    <lineage>
        <taxon>Eukaryota</taxon>
        <taxon>Metazoa</taxon>
        <taxon>Ecdysozoa</taxon>
        <taxon>Arthropoda</taxon>
        <taxon>Hexapoda</taxon>
        <taxon>Insecta</taxon>
        <taxon>Pterygota</taxon>
        <taxon>Neoptera</taxon>
        <taxon>Paraneoptera</taxon>
        <taxon>Hemiptera</taxon>
        <taxon>Heteroptera</taxon>
        <taxon>Panheteroptera</taxon>
        <taxon>Nepomorpha</taxon>
        <taxon>Nepidae</taxon>
        <taxon>Ranatrinae</taxon>
        <taxon>Ranatra</taxon>
    </lineage>
</organism>
<proteinExistence type="predicted"/>
<feature type="region of interest" description="Disordered" evidence="1">
    <location>
        <begin position="57"/>
        <end position="77"/>
    </location>
</feature>
<dbReference type="EMBL" id="JBFDAA010000015">
    <property type="protein sequence ID" value="KAL1117591.1"/>
    <property type="molecule type" value="Genomic_DNA"/>
</dbReference>
<dbReference type="Proteomes" id="UP001558652">
    <property type="component" value="Unassembled WGS sequence"/>
</dbReference>
<protein>
    <submittedName>
        <fullName evidence="2">Uncharacterized protein</fullName>
    </submittedName>
</protein>
<dbReference type="AlphaFoldDB" id="A0ABD0Y2B9"/>
<comment type="caution">
    <text evidence="2">The sequence shown here is derived from an EMBL/GenBank/DDBJ whole genome shotgun (WGS) entry which is preliminary data.</text>
</comment>
<gene>
    <name evidence="2" type="ORF">AAG570_003906</name>
</gene>
<accession>A0ABD0Y2B9</accession>
<reference evidence="2 3" key="1">
    <citation type="submission" date="2024-07" db="EMBL/GenBank/DDBJ databases">
        <title>Chromosome-level genome assembly of the water stick insect Ranatra chinensis (Heteroptera: Nepidae).</title>
        <authorList>
            <person name="Liu X."/>
        </authorList>
    </citation>
    <scope>NUCLEOTIDE SEQUENCE [LARGE SCALE GENOMIC DNA]</scope>
    <source>
        <strain evidence="2">Cailab_2021Rc</strain>
        <tissue evidence="2">Muscle</tissue>
    </source>
</reference>
<evidence type="ECO:0000313" key="2">
    <source>
        <dbReference type="EMBL" id="KAL1117591.1"/>
    </source>
</evidence>
<keyword evidence="3" id="KW-1185">Reference proteome</keyword>